<dbReference type="PANTHER" id="PTHR37984">
    <property type="entry name" value="PROTEIN CBG26694"/>
    <property type="match status" value="1"/>
</dbReference>
<dbReference type="AlphaFoldDB" id="A0A9Q1G5E0"/>
<dbReference type="EMBL" id="JAINUF010000002">
    <property type="protein sequence ID" value="KAJ8375050.1"/>
    <property type="molecule type" value="Genomic_DNA"/>
</dbReference>
<dbReference type="InterPro" id="IPR050951">
    <property type="entry name" value="Retrovirus_Pol_polyprotein"/>
</dbReference>
<dbReference type="CDD" id="cd05481">
    <property type="entry name" value="retropepsin_like_LTR_1"/>
    <property type="match status" value="1"/>
</dbReference>
<keyword evidence="2" id="KW-1185">Reference proteome</keyword>
<dbReference type="InterPro" id="IPR043502">
    <property type="entry name" value="DNA/RNA_pol_sf"/>
</dbReference>
<proteinExistence type="predicted"/>
<protein>
    <submittedName>
        <fullName evidence="1">Uncharacterized protein</fullName>
    </submittedName>
</protein>
<reference evidence="1" key="1">
    <citation type="journal article" date="2023" name="Science">
        <title>Genome structures resolve the early diversification of teleost fishes.</title>
        <authorList>
            <person name="Parey E."/>
            <person name="Louis A."/>
            <person name="Montfort J."/>
            <person name="Bouchez O."/>
            <person name="Roques C."/>
            <person name="Iampietro C."/>
            <person name="Lluch J."/>
            <person name="Castinel A."/>
            <person name="Donnadieu C."/>
            <person name="Desvignes T."/>
            <person name="Floi Bucao C."/>
            <person name="Jouanno E."/>
            <person name="Wen M."/>
            <person name="Mejri S."/>
            <person name="Dirks R."/>
            <person name="Jansen H."/>
            <person name="Henkel C."/>
            <person name="Chen W.J."/>
            <person name="Zahm M."/>
            <person name="Cabau C."/>
            <person name="Klopp C."/>
            <person name="Thompson A.W."/>
            <person name="Robinson-Rechavi M."/>
            <person name="Braasch I."/>
            <person name="Lecointre G."/>
            <person name="Bobe J."/>
            <person name="Postlethwait J.H."/>
            <person name="Berthelot C."/>
            <person name="Roest Crollius H."/>
            <person name="Guiguen Y."/>
        </authorList>
    </citation>
    <scope>NUCLEOTIDE SEQUENCE</scope>
    <source>
        <strain evidence="1">WJC10195</strain>
    </source>
</reference>
<accession>A0A9Q1G5E0</accession>
<name>A0A9Q1G5E0_SYNKA</name>
<comment type="caution">
    <text evidence="1">The sequence shown here is derived from an EMBL/GenBank/DDBJ whole genome shotgun (WGS) entry which is preliminary data.</text>
</comment>
<evidence type="ECO:0000313" key="1">
    <source>
        <dbReference type="EMBL" id="KAJ8375050.1"/>
    </source>
</evidence>
<dbReference type="SUPFAM" id="SSF56672">
    <property type="entry name" value="DNA/RNA polymerases"/>
    <property type="match status" value="1"/>
</dbReference>
<dbReference type="OrthoDB" id="775972at2759"/>
<dbReference type="Gene3D" id="3.10.10.10">
    <property type="entry name" value="HIV Type 1 Reverse Transcriptase, subunit A, domain 1"/>
    <property type="match status" value="1"/>
</dbReference>
<sequence length="300" mass="33869">MRERLLREKKLTLDTCVQLCRAAELSRENIKAISRPMVEEVHALQGAARQRQSSNIVDCKFCGKMHEKSKQKCPAYAETEKVNAVDSDKVNDTQLFAGMLLGKDVIKFQIDCGATCNVIPINLLNPVTELDDTKTVLVMYNKIKLRPLGKCKVKLRNPRNHKLYQLEFQVVDKDCTVPLLGKKASEAMKLIKVHYENIMAIVTSEKPTGGQWTMGQIQAEYADVFTGDGCLEGEYTIEVDNTVKPVQLPKRRVPVAMMKPLKDELQDLQRRGIITPVECSTDWISGMVVVQKQNGKLRVH</sequence>
<gene>
    <name evidence="1" type="ORF">SKAU_G00056300</name>
</gene>
<organism evidence="1 2">
    <name type="scientific">Synaphobranchus kaupii</name>
    <name type="common">Kaup's arrowtooth eel</name>
    <dbReference type="NCBI Taxonomy" id="118154"/>
    <lineage>
        <taxon>Eukaryota</taxon>
        <taxon>Metazoa</taxon>
        <taxon>Chordata</taxon>
        <taxon>Craniata</taxon>
        <taxon>Vertebrata</taxon>
        <taxon>Euteleostomi</taxon>
        <taxon>Actinopterygii</taxon>
        <taxon>Neopterygii</taxon>
        <taxon>Teleostei</taxon>
        <taxon>Anguilliformes</taxon>
        <taxon>Synaphobranchidae</taxon>
        <taxon>Synaphobranchus</taxon>
    </lineage>
</organism>
<dbReference type="PANTHER" id="PTHR37984:SF8">
    <property type="entry name" value="CCHC-TYPE DOMAIN-CONTAINING PROTEIN"/>
    <property type="match status" value="1"/>
</dbReference>
<dbReference type="Proteomes" id="UP001152622">
    <property type="component" value="Chromosome 2"/>
</dbReference>
<evidence type="ECO:0000313" key="2">
    <source>
        <dbReference type="Proteomes" id="UP001152622"/>
    </source>
</evidence>